<organism evidence="3 4">
    <name type="scientific">Pseudolycoriella hygida</name>
    <dbReference type="NCBI Taxonomy" id="35572"/>
    <lineage>
        <taxon>Eukaryota</taxon>
        <taxon>Metazoa</taxon>
        <taxon>Ecdysozoa</taxon>
        <taxon>Arthropoda</taxon>
        <taxon>Hexapoda</taxon>
        <taxon>Insecta</taxon>
        <taxon>Pterygota</taxon>
        <taxon>Neoptera</taxon>
        <taxon>Endopterygota</taxon>
        <taxon>Diptera</taxon>
        <taxon>Nematocera</taxon>
        <taxon>Sciaroidea</taxon>
        <taxon>Sciaridae</taxon>
        <taxon>Pseudolycoriella</taxon>
    </lineage>
</organism>
<feature type="transmembrane region" description="Helical" evidence="1">
    <location>
        <begin position="99"/>
        <end position="118"/>
    </location>
</feature>
<feature type="non-terminal residue" evidence="3">
    <location>
        <position position="344"/>
    </location>
</feature>
<feature type="transmembrane region" description="Helical" evidence="1">
    <location>
        <begin position="130"/>
        <end position="147"/>
    </location>
</feature>
<feature type="transmembrane region" description="Helical" evidence="1">
    <location>
        <begin position="273"/>
        <end position="291"/>
    </location>
</feature>
<keyword evidence="4" id="KW-1185">Reference proteome</keyword>
<feature type="transmembrane region" description="Helical" evidence="1">
    <location>
        <begin position="167"/>
        <end position="187"/>
    </location>
</feature>
<reference evidence="3" key="1">
    <citation type="submission" date="2022-07" db="EMBL/GenBank/DDBJ databases">
        <authorList>
            <person name="Trinca V."/>
            <person name="Uliana J.V.C."/>
            <person name="Torres T.T."/>
            <person name="Ward R.J."/>
            <person name="Monesi N."/>
        </authorList>
    </citation>
    <scope>NUCLEOTIDE SEQUENCE</scope>
    <source>
        <strain evidence="3">HSMRA1968</strain>
        <tissue evidence="3">Whole embryos</tissue>
    </source>
</reference>
<comment type="caution">
    <text evidence="3">The sequence shown here is derived from an EMBL/GenBank/DDBJ whole genome shotgun (WGS) entry which is preliminary data.</text>
</comment>
<dbReference type="Proteomes" id="UP001151699">
    <property type="component" value="Unassembled WGS sequence"/>
</dbReference>
<dbReference type="GO" id="GO:0016747">
    <property type="term" value="F:acyltransferase activity, transferring groups other than amino-acyl groups"/>
    <property type="evidence" value="ECO:0007669"/>
    <property type="project" value="InterPro"/>
</dbReference>
<protein>
    <submittedName>
        <fullName evidence="3">Nose resistant to fluoxetine protein 6</fullName>
    </submittedName>
</protein>
<evidence type="ECO:0000259" key="2">
    <source>
        <dbReference type="Pfam" id="PF01757"/>
    </source>
</evidence>
<keyword evidence="1" id="KW-1133">Transmembrane helix</keyword>
<gene>
    <name evidence="3" type="primary">nrf-6_5</name>
    <name evidence="3" type="ORF">Bhyg_15763</name>
</gene>
<dbReference type="InterPro" id="IPR002656">
    <property type="entry name" value="Acyl_transf_3_dom"/>
</dbReference>
<dbReference type="EMBL" id="WJQU01001633">
    <property type="protein sequence ID" value="KAJ6633837.1"/>
    <property type="molecule type" value="Genomic_DNA"/>
</dbReference>
<feature type="transmembrane region" description="Helical" evidence="1">
    <location>
        <begin position="199"/>
        <end position="221"/>
    </location>
</feature>
<dbReference type="PANTHER" id="PTHR11161:SF15">
    <property type="entry name" value="GH19286P-RELATED"/>
    <property type="match status" value="1"/>
</dbReference>
<dbReference type="Pfam" id="PF01757">
    <property type="entry name" value="Acyl_transf_3"/>
    <property type="match status" value="1"/>
</dbReference>
<evidence type="ECO:0000313" key="3">
    <source>
        <dbReference type="EMBL" id="KAJ6633837.1"/>
    </source>
</evidence>
<keyword evidence="1" id="KW-0472">Membrane</keyword>
<feature type="transmembrane region" description="Helical" evidence="1">
    <location>
        <begin position="227"/>
        <end position="252"/>
    </location>
</feature>
<evidence type="ECO:0000313" key="4">
    <source>
        <dbReference type="Proteomes" id="UP001151699"/>
    </source>
</evidence>
<evidence type="ECO:0000256" key="1">
    <source>
        <dbReference type="SAM" id="Phobius"/>
    </source>
</evidence>
<dbReference type="PANTHER" id="PTHR11161">
    <property type="entry name" value="O-ACYLTRANSFERASE"/>
    <property type="match status" value="1"/>
</dbReference>
<sequence>GLLLSYNFLKNQRNVTTIQKNTFWQNLRFFTKQVFHRYLRLTPLYLFVIGVTEISTAYLNETSPFWIEDRNDLMCQNYWWRNVLYIQNLFPVKEFCLNWTWSMACEMQFFIIFTFLLFAYAKYAELIKKVFLSLFVAFAVIIYYIAYKTKFQPAYDVMHDLGDDMYTSPWTRILPYLIGVGSGWFLLHHKHTLNIDKKLTKYIYLAAASIIVACHCSAINRALSYKFVAPLITLIRIFYSGSTVWIVLASTSENGAAITKWLNHRIFVHLNKLSYGIYLLNPVVVALVYGLKNHSDHFDPITFSIMSIGVSVIVYLLAFVCSLLFEVPYNKISALVKSYKKKAM</sequence>
<proteinExistence type="predicted"/>
<feature type="domain" description="Acyltransferase 3" evidence="2">
    <location>
        <begin position="28"/>
        <end position="325"/>
    </location>
</feature>
<feature type="transmembrane region" description="Helical" evidence="1">
    <location>
        <begin position="303"/>
        <end position="325"/>
    </location>
</feature>
<dbReference type="OrthoDB" id="207378at2759"/>
<feature type="non-terminal residue" evidence="3">
    <location>
        <position position="1"/>
    </location>
</feature>
<dbReference type="InterPro" id="IPR052728">
    <property type="entry name" value="O2_lipid_transport_reg"/>
</dbReference>
<dbReference type="AlphaFoldDB" id="A0A9Q0MNV6"/>
<accession>A0A9Q0MNV6</accession>
<name>A0A9Q0MNV6_9DIPT</name>
<keyword evidence="1" id="KW-0812">Transmembrane</keyword>